<dbReference type="RefSeq" id="WP_167950996.1">
    <property type="nucleotide sequence ID" value="NZ_BAAAPQ010000040.1"/>
</dbReference>
<evidence type="ECO:0000313" key="2">
    <source>
        <dbReference type="Proteomes" id="UP000576792"/>
    </source>
</evidence>
<protein>
    <submittedName>
        <fullName evidence="1">Putative short-subunit dehydrogenase-like oxidoreductase (DUF2520 family)</fullName>
    </submittedName>
</protein>
<keyword evidence="2" id="KW-1185">Reference proteome</keyword>
<dbReference type="InterPro" id="IPR016181">
    <property type="entry name" value="Acyl_CoA_acyltransferase"/>
</dbReference>
<gene>
    <name evidence="1" type="ORF">BKA07_002315</name>
</gene>
<dbReference type="Proteomes" id="UP000576792">
    <property type="component" value="Unassembled WGS sequence"/>
</dbReference>
<proteinExistence type="predicted"/>
<reference evidence="1 2" key="1">
    <citation type="submission" date="2020-03" db="EMBL/GenBank/DDBJ databases">
        <title>Sequencing the genomes of 1000 actinobacteria strains.</title>
        <authorList>
            <person name="Klenk H.-P."/>
        </authorList>
    </citation>
    <scope>NUCLEOTIDE SEQUENCE [LARGE SCALE GENOMIC DNA]</scope>
    <source>
        <strain evidence="1 2">DSM 18964</strain>
    </source>
</reference>
<dbReference type="Gene3D" id="3.40.630.30">
    <property type="match status" value="1"/>
</dbReference>
<dbReference type="EMBL" id="JAATJN010000001">
    <property type="protein sequence ID" value="NJC57280.1"/>
    <property type="molecule type" value="Genomic_DNA"/>
</dbReference>
<accession>A0A846S1C5</accession>
<dbReference type="AlphaFoldDB" id="A0A846S1C5"/>
<comment type="caution">
    <text evidence="1">The sequence shown here is derived from an EMBL/GenBank/DDBJ whole genome shotgun (WGS) entry which is preliminary data.</text>
</comment>
<organism evidence="1 2">
    <name type="scientific">Brevibacterium marinum</name>
    <dbReference type="NCBI Taxonomy" id="418643"/>
    <lineage>
        <taxon>Bacteria</taxon>
        <taxon>Bacillati</taxon>
        <taxon>Actinomycetota</taxon>
        <taxon>Actinomycetes</taxon>
        <taxon>Micrococcales</taxon>
        <taxon>Brevibacteriaceae</taxon>
        <taxon>Brevibacterium</taxon>
    </lineage>
</organism>
<evidence type="ECO:0000313" key="1">
    <source>
        <dbReference type="EMBL" id="NJC57280.1"/>
    </source>
</evidence>
<dbReference type="SUPFAM" id="SSF55729">
    <property type="entry name" value="Acyl-CoA N-acyltransferases (Nat)"/>
    <property type="match status" value="1"/>
</dbReference>
<sequence>MYTMLNNQESSKYDLYLPGKLVAALHYKLESEESEIMLIYCEAIDTEEAAHHCTELMRRVLDDVKSRRLKLTITCPIARKFIALGKRATHPQK</sequence>
<name>A0A846S1C5_9MICO</name>